<organism evidence="1 2">
    <name type="scientific">Dipteronia dyeriana</name>
    <dbReference type="NCBI Taxonomy" id="168575"/>
    <lineage>
        <taxon>Eukaryota</taxon>
        <taxon>Viridiplantae</taxon>
        <taxon>Streptophyta</taxon>
        <taxon>Embryophyta</taxon>
        <taxon>Tracheophyta</taxon>
        <taxon>Spermatophyta</taxon>
        <taxon>Magnoliopsida</taxon>
        <taxon>eudicotyledons</taxon>
        <taxon>Gunneridae</taxon>
        <taxon>Pentapetalae</taxon>
        <taxon>rosids</taxon>
        <taxon>malvids</taxon>
        <taxon>Sapindales</taxon>
        <taxon>Sapindaceae</taxon>
        <taxon>Hippocastanoideae</taxon>
        <taxon>Acereae</taxon>
        <taxon>Dipteronia</taxon>
    </lineage>
</organism>
<sequence>MDIAEIMKLYASLSLKEREGPVHRLHDGLKVAGAQKLALCLAGKILSLDLVNRESFQSMIARIWKVQKGVEIEISNILMLCMTKDIGYYLGNMLGDVREVDVGSSSDCLGKFLRVRIAILIDKPLRRFLRVDVLCDEEVRKYKHQFLREADGDKGLRVVDQNKASFGKFLDNDNLRTRSALGSDNQWIDMDLISKSKDSQYSMGNDEGKEVDLEIMENLVVGNGICEVGSLYRSLKVVRSPSETVGQDNSNSDMGSYVKSVVQDCCFIGEGFYGNPESSQRVHAWSLIRRLKGMSNLPWLCLGDFNEILSGSEKIGGSVHPLFLMENFREALDYCELNDLGYSGLGFTWSNKRDYGLIQERLDRGVCNFAWQQLFPARTVTNLGFWSSDHRVLLINIPDGSRLGSRDPVGWRRRFHYEACWVDDVDCRKLIEDS</sequence>
<dbReference type="AlphaFoldDB" id="A0AAE0CS71"/>
<accession>A0AAE0CS71</accession>
<dbReference type="Gene3D" id="3.60.10.10">
    <property type="entry name" value="Endonuclease/exonuclease/phosphatase"/>
    <property type="match status" value="1"/>
</dbReference>
<comment type="caution">
    <text evidence="1">The sequence shown here is derived from an EMBL/GenBank/DDBJ whole genome shotgun (WGS) entry which is preliminary data.</text>
</comment>
<dbReference type="EMBL" id="JANJYI010000001">
    <property type="protein sequence ID" value="KAK2661449.1"/>
    <property type="molecule type" value="Genomic_DNA"/>
</dbReference>
<dbReference type="SUPFAM" id="SSF56219">
    <property type="entry name" value="DNase I-like"/>
    <property type="match status" value="1"/>
</dbReference>
<gene>
    <name evidence="1" type="ORF">Ddye_000023</name>
</gene>
<evidence type="ECO:0008006" key="3">
    <source>
        <dbReference type="Google" id="ProtNLM"/>
    </source>
</evidence>
<dbReference type="InterPro" id="IPR036691">
    <property type="entry name" value="Endo/exonu/phosph_ase_sf"/>
</dbReference>
<keyword evidence="2" id="KW-1185">Reference proteome</keyword>
<name>A0AAE0CS71_9ROSI</name>
<reference evidence="1" key="1">
    <citation type="journal article" date="2023" name="Plant J.">
        <title>Genome sequences and population genomics provide insights into the demographic history, inbreeding, and mutation load of two 'living fossil' tree species of Dipteronia.</title>
        <authorList>
            <person name="Feng Y."/>
            <person name="Comes H.P."/>
            <person name="Chen J."/>
            <person name="Zhu S."/>
            <person name="Lu R."/>
            <person name="Zhang X."/>
            <person name="Li P."/>
            <person name="Qiu J."/>
            <person name="Olsen K.M."/>
            <person name="Qiu Y."/>
        </authorList>
    </citation>
    <scope>NUCLEOTIDE SEQUENCE</scope>
    <source>
        <strain evidence="1">KIB01</strain>
    </source>
</reference>
<protein>
    <recommendedName>
        <fullName evidence="3">Endonuclease/exonuclease/phosphatase</fullName>
    </recommendedName>
</protein>
<evidence type="ECO:0000313" key="1">
    <source>
        <dbReference type="EMBL" id="KAK2661449.1"/>
    </source>
</evidence>
<dbReference type="PANTHER" id="PTHR33710:SF77">
    <property type="entry name" value="DNASE I-LIKE SUPERFAMILY PROTEIN"/>
    <property type="match status" value="1"/>
</dbReference>
<dbReference type="Proteomes" id="UP001280121">
    <property type="component" value="Unassembled WGS sequence"/>
</dbReference>
<proteinExistence type="predicted"/>
<dbReference type="PANTHER" id="PTHR33710">
    <property type="entry name" value="BNAC02G09200D PROTEIN"/>
    <property type="match status" value="1"/>
</dbReference>
<evidence type="ECO:0000313" key="2">
    <source>
        <dbReference type="Proteomes" id="UP001280121"/>
    </source>
</evidence>